<organism evidence="5 6">
    <name type="scientific">Paenibacillus silvestris</name>
    <dbReference type="NCBI Taxonomy" id="2606219"/>
    <lineage>
        <taxon>Bacteria</taxon>
        <taxon>Bacillati</taxon>
        <taxon>Bacillota</taxon>
        <taxon>Bacilli</taxon>
        <taxon>Bacillales</taxon>
        <taxon>Paenibacillaceae</taxon>
        <taxon>Paenibacillus</taxon>
    </lineage>
</organism>
<protein>
    <submittedName>
        <fullName evidence="5">DUF3298 domain-containing protein</fullName>
    </submittedName>
</protein>
<dbReference type="InterPro" id="IPR021729">
    <property type="entry name" value="DUF3298"/>
</dbReference>
<dbReference type="Pfam" id="PF07833">
    <property type="entry name" value="Cu_amine_oxidN1"/>
    <property type="match status" value="1"/>
</dbReference>
<dbReference type="Gene3D" id="3.90.640.20">
    <property type="entry name" value="Heat-shock cognate protein, ATPase"/>
    <property type="match status" value="1"/>
</dbReference>
<reference evidence="5 6" key="1">
    <citation type="submission" date="2019-12" db="EMBL/GenBank/DDBJ databases">
        <title>Paenibacillus sp. nov. sp. isolated from soil.</title>
        <authorList>
            <person name="Kim J."/>
            <person name="Jeong S.E."/>
            <person name="Jung H.S."/>
            <person name="Jeon C.O."/>
        </authorList>
    </citation>
    <scope>NUCLEOTIDE SEQUENCE [LARGE SCALE GENOMIC DNA]</scope>
    <source>
        <strain evidence="5 6">5J-6</strain>
    </source>
</reference>
<keyword evidence="6" id="KW-1185">Reference proteome</keyword>
<dbReference type="InterPro" id="IPR037126">
    <property type="entry name" value="PdaC/RsiV-like_sf"/>
</dbReference>
<dbReference type="AlphaFoldDB" id="A0A6L8UTF0"/>
<feature type="signal peptide" evidence="1">
    <location>
        <begin position="1"/>
        <end position="25"/>
    </location>
</feature>
<dbReference type="SUPFAM" id="SSF55383">
    <property type="entry name" value="Copper amine oxidase, domain N"/>
    <property type="match status" value="1"/>
</dbReference>
<dbReference type="RefSeq" id="WP_161404768.1">
    <property type="nucleotide sequence ID" value="NZ_WTUZ01000002.1"/>
</dbReference>
<name>A0A6L8UTF0_9BACL</name>
<evidence type="ECO:0000259" key="4">
    <source>
        <dbReference type="Pfam" id="PF13739"/>
    </source>
</evidence>
<dbReference type="InterPro" id="IPR012854">
    <property type="entry name" value="Cu_amine_oxidase-like_N"/>
</dbReference>
<evidence type="ECO:0000313" key="6">
    <source>
        <dbReference type="Proteomes" id="UP000481087"/>
    </source>
</evidence>
<dbReference type="Pfam" id="PF11738">
    <property type="entry name" value="DUF3298"/>
    <property type="match status" value="1"/>
</dbReference>
<accession>A0A6L8UTF0</accession>
<evidence type="ECO:0000313" key="5">
    <source>
        <dbReference type="EMBL" id="MZQ80652.1"/>
    </source>
</evidence>
<sequence length="364" mass="40311">MKKKMFTAKIAMATALLVAASPALLPQQASVYAQSGSIDFSVQLATIPIQIGDQLVSVPGGKSKDGDTYVGLAFLSQQLGLTTSWDAATKTVTVSGPNKTMSMQNQSTQYSLNGHTFFAPLPPVIIDGTTYLPLRLLLEQMGYKIGYNDESHVVSIAKIKENELKLTNKSEEQTKTDNRSISLQYPQIEGWVNSAASAKINTFIQNEIAKYKAAAIQQLSDLTEQNSGTAPDFPNTFDVNYQVTYNQDHKLSLYFIVYTFSGGAHGFYSWDAHTFDLDTGNELNLQQVTSNNANYKTIINQEIKKQLNAKDYELIEPFESIRNDQGFYLKDDTVVVYFGLYEYAPYALGILEFPIPLSDFAAAK</sequence>
<dbReference type="InterPro" id="IPR036582">
    <property type="entry name" value="Mao_N_sf"/>
</dbReference>
<dbReference type="InterPro" id="IPR025303">
    <property type="entry name" value="PdaC"/>
</dbReference>
<dbReference type="Pfam" id="PF13739">
    <property type="entry name" value="PdaC"/>
    <property type="match status" value="1"/>
</dbReference>
<feature type="domain" description="Deacetylase PdaC" evidence="4">
    <location>
        <begin position="174"/>
        <end position="267"/>
    </location>
</feature>
<dbReference type="Proteomes" id="UP000481087">
    <property type="component" value="Unassembled WGS sequence"/>
</dbReference>
<dbReference type="Gene3D" id="3.30.457.10">
    <property type="entry name" value="Copper amine oxidase-like, N-terminal domain"/>
    <property type="match status" value="1"/>
</dbReference>
<feature type="domain" description="Copper amine oxidase-like N-terminal" evidence="2">
    <location>
        <begin position="64"/>
        <end position="156"/>
    </location>
</feature>
<feature type="chain" id="PRO_5038853507" evidence="1">
    <location>
        <begin position="26"/>
        <end position="364"/>
    </location>
</feature>
<evidence type="ECO:0000259" key="3">
    <source>
        <dbReference type="Pfam" id="PF11738"/>
    </source>
</evidence>
<keyword evidence="1" id="KW-0732">Signal</keyword>
<evidence type="ECO:0000259" key="2">
    <source>
        <dbReference type="Pfam" id="PF07833"/>
    </source>
</evidence>
<dbReference type="EMBL" id="WTUZ01000002">
    <property type="protein sequence ID" value="MZQ80652.1"/>
    <property type="molecule type" value="Genomic_DNA"/>
</dbReference>
<proteinExistence type="predicted"/>
<comment type="caution">
    <text evidence="5">The sequence shown here is derived from an EMBL/GenBank/DDBJ whole genome shotgun (WGS) entry which is preliminary data.</text>
</comment>
<feature type="domain" description="DUF3298" evidence="3">
    <location>
        <begin position="290"/>
        <end position="358"/>
    </location>
</feature>
<dbReference type="Gene3D" id="3.30.565.40">
    <property type="entry name" value="Fervidobacterium nodosum Rt17-B1 like"/>
    <property type="match status" value="1"/>
</dbReference>
<evidence type="ECO:0000256" key="1">
    <source>
        <dbReference type="SAM" id="SignalP"/>
    </source>
</evidence>
<gene>
    <name evidence="5" type="ORF">GQF01_00590</name>
</gene>